<accession>A0A8C9QH93</accession>
<name>A0A8C9QH93_SPEDA</name>
<dbReference type="Ensembl" id="ENSSDAT00000026712.1">
    <property type="protein sequence ID" value="ENSSDAP00000023336.1"/>
    <property type="gene ID" value="ENSSDAG00000021274.1"/>
</dbReference>
<evidence type="ECO:0000313" key="2">
    <source>
        <dbReference type="Proteomes" id="UP000694422"/>
    </source>
</evidence>
<proteinExistence type="predicted"/>
<organism evidence="1 2">
    <name type="scientific">Spermophilus dauricus</name>
    <name type="common">Daurian ground squirrel</name>
    <dbReference type="NCBI Taxonomy" id="99837"/>
    <lineage>
        <taxon>Eukaryota</taxon>
        <taxon>Metazoa</taxon>
        <taxon>Chordata</taxon>
        <taxon>Craniata</taxon>
        <taxon>Vertebrata</taxon>
        <taxon>Euteleostomi</taxon>
        <taxon>Mammalia</taxon>
        <taxon>Eutheria</taxon>
        <taxon>Euarchontoglires</taxon>
        <taxon>Glires</taxon>
        <taxon>Rodentia</taxon>
        <taxon>Sciuromorpha</taxon>
        <taxon>Sciuridae</taxon>
        <taxon>Xerinae</taxon>
        <taxon>Marmotini</taxon>
        <taxon>Spermophilus</taxon>
    </lineage>
</organism>
<dbReference type="PANTHER" id="PTHR13473">
    <property type="entry name" value="MITOCHONDRIAL RIBOSOMAL PROTEIN L48"/>
    <property type="match status" value="1"/>
</dbReference>
<dbReference type="GO" id="GO:0005761">
    <property type="term" value="C:mitochondrial ribosome"/>
    <property type="evidence" value="ECO:0007669"/>
    <property type="project" value="InterPro"/>
</dbReference>
<reference evidence="1" key="2">
    <citation type="submission" date="2025-09" db="UniProtKB">
        <authorList>
            <consortium name="Ensembl"/>
        </authorList>
    </citation>
    <scope>IDENTIFICATION</scope>
</reference>
<dbReference type="PANTHER" id="PTHR13473:SF0">
    <property type="entry name" value="LARGE RIBOSOMAL SUBUNIT PROTEIN ML48"/>
    <property type="match status" value="1"/>
</dbReference>
<dbReference type="AlphaFoldDB" id="A0A8C9QH93"/>
<dbReference type="InterPro" id="IPR027487">
    <property type="entry name" value="Ribosomal_mL48"/>
</dbReference>
<sequence>MNESQERYCTCRIIPFKAILFLLKFRDLKENPIYSAGCVLLNTSGHYRSKPTSGFGEECISANGAPTFAEIFLEIFQSNPRDGVRLSHTEEEIKQNFRSHPDLEKLSAKLNKLLQTFLMPTLVIVSAKEKPSRRSELNRRHGPLDMKFRQPKKLSPLCGMTVPATFHHYL</sequence>
<dbReference type="Proteomes" id="UP000694422">
    <property type="component" value="Unplaced"/>
</dbReference>
<evidence type="ECO:0000313" key="1">
    <source>
        <dbReference type="Ensembl" id="ENSSDAP00000023336.1"/>
    </source>
</evidence>
<keyword evidence="2" id="KW-1185">Reference proteome</keyword>
<protein>
    <submittedName>
        <fullName evidence="1">Uncharacterized protein</fullName>
    </submittedName>
</protein>
<reference evidence="1" key="1">
    <citation type="submission" date="2025-08" db="UniProtKB">
        <authorList>
            <consortium name="Ensembl"/>
        </authorList>
    </citation>
    <scope>IDENTIFICATION</scope>
</reference>